<gene>
    <name evidence="1" type="ORF">NIES592_08055</name>
</gene>
<evidence type="ECO:0000313" key="1">
    <source>
        <dbReference type="EMBL" id="OKH14820.1"/>
    </source>
</evidence>
<dbReference type="RefSeq" id="WP_073555417.1">
    <property type="nucleotide sequence ID" value="NZ_MRCA01000003.1"/>
</dbReference>
<dbReference type="EMBL" id="MRCA01000003">
    <property type="protein sequence ID" value="OKH14820.1"/>
    <property type="molecule type" value="Genomic_DNA"/>
</dbReference>
<evidence type="ECO:0008006" key="3">
    <source>
        <dbReference type="Google" id="ProtNLM"/>
    </source>
</evidence>
<name>A0A1U7H1H3_9CYAN</name>
<reference evidence="1 2" key="1">
    <citation type="submission" date="2016-11" db="EMBL/GenBank/DDBJ databases">
        <title>Draft Genome Sequences of Nine Cyanobacterial Strains from Diverse Habitats.</title>
        <authorList>
            <person name="Zhu T."/>
            <person name="Hou S."/>
            <person name="Lu X."/>
            <person name="Hess W.R."/>
        </authorList>
    </citation>
    <scope>NUCLEOTIDE SEQUENCE [LARGE SCALE GENOMIC DNA]</scope>
    <source>
        <strain evidence="1 2">NIES-592</strain>
    </source>
</reference>
<comment type="caution">
    <text evidence="1">The sequence shown here is derived from an EMBL/GenBank/DDBJ whole genome shotgun (WGS) entry which is preliminary data.</text>
</comment>
<protein>
    <recommendedName>
        <fullName evidence="3">DUF4055 domain-containing protein</fullName>
    </recommendedName>
</protein>
<dbReference type="Proteomes" id="UP000186391">
    <property type="component" value="Unassembled WGS sequence"/>
</dbReference>
<organism evidence="1 2">
    <name type="scientific">Fischerella major NIES-592</name>
    <dbReference type="NCBI Taxonomy" id="210994"/>
    <lineage>
        <taxon>Bacteria</taxon>
        <taxon>Bacillati</taxon>
        <taxon>Cyanobacteriota</taxon>
        <taxon>Cyanophyceae</taxon>
        <taxon>Nostocales</taxon>
        <taxon>Hapalosiphonaceae</taxon>
        <taxon>Fischerella</taxon>
    </lineage>
</organism>
<accession>A0A1U7H1H3</accession>
<dbReference type="OrthoDB" id="9984145at2"/>
<dbReference type="AlphaFoldDB" id="A0A1U7H1H3"/>
<proteinExistence type="predicted"/>
<evidence type="ECO:0000313" key="2">
    <source>
        <dbReference type="Proteomes" id="UP000186391"/>
    </source>
</evidence>
<keyword evidence="2" id="KW-1185">Reference proteome</keyword>
<sequence>MPTLEALKRRHPEHQRYCEYWELLTAVVEGGDSMTDEMKRKLLPNPDGRPEAVMKERVKLATYCNKIAPILSRFNSELFKNPATPTGSDDLWWSEQFFTGGALLDGDDDGRASFNSFLMQAMMMGLTTGKAIAQIDTKRANGAVSKAQQRELGELNPYVILHPRSALWDWNSGRDGFNFVKLHQFRLVRSRWDSAPIPEHVFTIYYRDGGTVFTSKYVVRKIERDSKPPLPEPFISSASERDISIEANIEGQPIFNVGGKFEFPVVTLTLPKALWMAAQLFDCQKSYFNQTAALEYALYSNNYAMPVITGVDDDEDPLQGRLMGDGYYLTLKSGQGITTFERSGASIQTAIGYRAEVKRDIYDVLQQIAMSAADGASIIARSGESKAEDRRPEEILLERYGQLVKEFIVQVLKPAAIARGEIVDWAVTGYDEFLGFSITELLADMEGIATANIPSPTFKKEIQKHFIKRAARVYDLEQNAVQKALEEIDQIITNS</sequence>